<comment type="caution">
    <text evidence="2">The sequence shown here is derived from an EMBL/GenBank/DDBJ whole genome shotgun (WGS) entry which is preliminary data.</text>
</comment>
<evidence type="ECO:0000313" key="3">
    <source>
        <dbReference type="Proteomes" id="UP001500804"/>
    </source>
</evidence>
<reference evidence="3" key="1">
    <citation type="journal article" date="2019" name="Int. J. Syst. Evol. Microbiol.">
        <title>The Global Catalogue of Microorganisms (GCM) 10K type strain sequencing project: providing services to taxonomists for standard genome sequencing and annotation.</title>
        <authorList>
            <consortium name="The Broad Institute Genomics Platform"/>
            <consortium name="The Broad Institute Genome Sequencing Center for Infectious Disease"/>
            <person name="Wu L."/>
            <person name="Ma J."/>
        </authorList>
    </citation>
    <scope>NUCLEOTIDE SEQUENCE [LARGE SCALE GENOMIC DNA]</scope>
    <source>
        <strain evidence="3">JCM 18302</strain>
    </source>
</reference>
<feature type="compositionally biased region" description="Basic residues" evidence="1">
    <location>
        <begin position="189"/>
        <end position="200"/>
    </location>
</feature>
<dbReference type="Pfam" id="PF08757">
    <property type="entry name" value="CotH"/>
    <property type="match status" value="1"/>
</dbReference>
<dbReference type="EMBL" id="BAABJO010000062">
    <property type="protein sequence ID" value="GAA5142684.1"/>
    <property type="molecule type" value="Genomic_DNA"/>
</dbReference>
<sequence length="200" mass="22120">MSHEALSEQFFAINNLIDIRVEMPETDWHALRRAEPHGGRCAHSYTGDRYDWYEASCVTLVGSAFPGGGPHILDSVGIKKRSYAGSYSKSKPSLALNFGKFSAASEAVAENLIGTKYITLSNCRQDDSFIRQPLGFALFQLAGLPYSRCNFAQLRVNGDPMGLYVNIEPVKEPYIRRNSKGNVAGQPVRVRKGRPHGGLR</sequence>
<proteinExistence type="predicted"/>
<dbReference type="PANTHER" id="PTHR40050">
    <property type="entry name" value="INNER SPORE COAT PROTEIN H"/>
    <property type="match status" value="1"/>
</dbReference>
<dbReference type="InterPro" id="IPR014867">
    <property type="entry name" value="Spore_coat_CotH_CotH2/3/7"/>
</dbReference>
<protein>
    <submittedName>
        <fullName evidence="2">Uncharacterized protein</fullName>
    </submittedName>
</protein>
<feature type="region of interest" description="Disordered" evidence="1">
    <location>
        <begin position="180"/>
        <end position="200"/>
    </location>
</feature>
<dbReference type="RefSeq" id="WP_345613461.1">
    <property type="nucleotide sequence ID" value="NZ_BAABJO010000062.1"/>
</dbReference>
<evidence type="ECO:0000313" key="2">
    <source>
        <dbReference type="EMBL" id="GAA5142684.1"/>
    </source>
</evidence>
<organism evidence="2 3">
    <name type="scientific">Pseudonocardia adelaidensis</name>
    <dbReference type="NCBI Taxonomy" id="648754"/>
    <lineage>
        <taxon>Bacteria</taxon>
        <taxon>Bacillati</taxon>
        <taxon>Actinomycetota</taxon>
        <taxon>Actinomycetes</taxon>
        <taxon>Pseudonocardiales</taxon>
        <taxon>Pseudonocardiaceae</taxon>
        <taxon>Pseudonocardia</taxon>
    </lineage>
</organism>
<keyword evidence="3" id="KW-1185">Reference proteome</keyword>
<evidence type="ECO:0000256" key="1">
    <source>
        <dbReference type="SAM" id="MobiDB-lite"/>
    </source>
</evidence>
<dbReference type="Proteomes" id="UP001500804">
    <property type="component" value="Unassembled WGS sequence"/>
</dbReference>
<dbReference type="PANTHER" id="PTHR40050:SF1">
    <property type="entry name" value="INNER SPORE COAT PROTEIN H"/>
    <property type="match status" value="1"/>
</dbReference>
<accession>A0ABP9P8T8</accession>
<gene>
    <name evidence="2" type="ORF">GCM10023320_83240</name>
</gene>
<name>A0ABP9P8T8_9PSEU</name>